<protein>
    <recommendedName>
        <fullName evidence="3">Phage protein</fullName>
    </recommendedName>
</protein>
<comment type="caution">
    <text evidence="1">The sequence shown here is derived from an EMBL/GenBank/DDBJ whole genome shotgun (WGS) entry which is preliminary data.</text>
</comment>
<name>A0A7X3FDR6_STAAU</name>
<evidence type="ECO:0008006" key="3">
    <source>
        <dbReference type="Google" id="ProtNLM"/>
    </source>
</evidence>
<proteinExistence type="predicted"/>
<accession>A0A7X3FDR6</accession>
<evidence type="ECO:0000313" key="1">
    <source>
        <dbReference type="EMBL" id="MVK36443.1"/>
    </source>
</evidence>
<dbReference type="Proteomes" id="UP000471199">
    <property type="component" value="Unassembled WGS sequence"/>
</dbReference>
<evidence type="ECO:0000313" key="2">
    <source>
        <dbReference type="Proteomes" id="UP000471199"/>
    </source>
</evidence>
<reference evidence="1 2" key="1">
    <citation type="submission" date="2019-11" db="EMBL/GenBank/DDBJ databases">
        <title>Implementation of targeted gown and glove precautions to prevent Staphylococcus aureus acquisition in community-based nursing homes.</title>
        <authorList>
            <person name="Stine O.C."/>
        </authorList>
    </citation>
    <scope>NUCLEOTIDE SEQUENCE [LARGE SCALE GENOMIC DNA]</scope>
    <source>
        <strain evidence="1 2">S_2062.LAUP.DI</strain>
    </source>
</reference>
<gene>
    <name evidence="1" type="ORF">GO814_14970</name>
</gene>
<dbReference type="AlphaFoldDB" id="A0A7X3FDR6"/>
<sequence>MKPRDYEKAWHTLKEKMLSDYVKTHKAVEKIIKPNNQYHLFQVANAMVGKNELQRLLEVMDYLDETNEFSNLLHDLERGSE</sequence>
<dbReference type="EMBL" id="WPTS01000048">
    <property type="protein sequence ID" value="MVK36443.1"/>
    <property type="molecule type" value="Genomic_DNA"/>
</dbReference>
<organism evidence="1 2">
    <name type="scientific">Staphylococcus aureus</name>
    <dbReference type="NCBI Taxonomy" id="1280"/>
    <lineage>
        <taxon>Bacteria</taxon>
        <taxon>Bacillati</taxon>
        <taxon>Bacillota</taxon>
        <taxon>Bacilli</taxon>
        <taxon>Bacillales</taxon>
        <taxon>Staphylococcaceae</taxon>
        <taxon>Staphylococcus</taxon>
    </lineage>
</organism>